<evidence type="ECO:0000313" key="1">
    <source>
        <dbReference type="EMBL" id="OXU29042.1"/>
    </source>
</evidence>
<evidence type="ECO:0000313" key="2">
    <source>
        <dbReference type="Proteomes" id="UP000215335"/>
    </source>
</evidence>
<proteinExistence type="predicted"/>
<dbReference type="Proteomes" id="UP000215335">
    <property type="component" value="Unassembled WGS sequence"/>
</dbReference>
<sequence>MATIKIEINFKHLLSKWGCGQVARCQLNNKYNRTAIGTTLQQQSSQTSGHLEFIYSHRVLVGHIEDSSGNQAKELGLANIKIKDNLKSELNFIIKFGVSTKPVNELDL</sequence>
<gene>
    <name evidence="1" type="ORF">TSAR_002082</name>
</gene>
<reference evidence="1 2" key="1">
    <citation type="journal article" date="2017" name="Curr. Biol.">
        <title>The Evolution of Venom by Co-option of Single-Copy Genes.</title>
        <authorList>
            <person name="Martinson E.O."/>
            <person name="Mrinalini"/>
            <person name="Kelkar Y.D."/>
            <person name="Chang C.H."/>
            <person name="Werren J.H."/>
        </authorList>
    </citation>
    <scope>NUCLEOTIDE SEQUENCE [LARGE SCALE GENOMIC DNA]</scope>
    <source>
        <strain evidence="1 2">Alberta</strain>
        <tissue evidence="1">Whole body</tissue>
    </source>
</reference>
<organism evidence="1 2">
    <name type="scientific">Trichomalopsis sarcophagae</name>
    <dbReference type="NCBI Taxonomy" id="543379"/>
    <lineage>
        <taxon>Eukaryota</taxon>
        <taxon>Metazoa</taxon>
        <taxon>Ecdysozoa</taxon>
        <taxon>Arthropoda</taxon>
        <taxon>Hexapoda</taxon>
        <taxon>Insecta</taxon>
        <taxon>Pterygota</taxon>
        <taxon>Neoptera</taxon>
        <taxon>Endopterygota</taxon>
        <taxon>Hymenoptera</taxon>
        <taxon>Apocrita</taxon>
        <taxon>Proctotrupomorpha</taxon>
        <taxon>Chalcidoidea</taxon>
        <taxon>Pteromalidae</taxon>
        <taxon>Pteromalinae</taxon>
        <taxon>Trichomalopsis</taxon>
    </lineage>
</organism>
<dbReference type="EMBL" id="NNAY01000344">
    <property type="protein sequence ID" value="OXU29042.1"/>
    <property type="molecule type" value="Genomic_DNA"/>
</dbReference>
<accession>A0A232FEF0</accession>
<comment type="caution">
    <text evidence="1">The sequence shown here is derived from an EMBL/GenBank/DDBJ whole genome shotgun (WGS) entry which is preliminary data.</text>
</comment>
<name>A0A232FEF0_9HYME</name>
<keyword evidence="2" id="KW-1185">Reference proteome</keyword>
<protein>
    <submittedName>
        <fullName evidence="1">Uncharacterized protein</fullName>
    </submittedName>
</protein>
<dbReference type="AlphaFoldDB" id="A0A232FEF0"/>